<organism evidence="1 2">
    <name type="scientific">Rhododendron molle</name>
    <name type="common">Chinese azalea</name>
    <name type="synonym">Azalea mollis</name>
    <dbReference type="NCBI Taxonomy" id="49168"/>
    <lineage>
        <taxon>Eukaryota</taxon>
        <taxon>Viridiplantae</taxon>
        <taxon>Streptophyta</taxon>
        <taxon>Embryophyta</taxon>
        <taxon>Tracheophyta</taxon>
        <taxon>Spermatophyta</taxon>
        <taxon>Magnoliopsida</taxon>
        <taxon>eudicotyledons</taxon>
        <taxon>Gunneridae</taxon>
        <taxon>Pentapetalae</taxon>
        <taxon>asterids</taxon>
        <taxon>Ericales</taxon>
        <taxon>Ericaceae</taxon>
        <taxon>Ericoideae</taxon>
        <taxon>Rhodoreae</taxon>
        <taxon>Rhododendron</taxon>
    </lineage>
</organism>
<evidence type="ECO:0000313" key="2">
    <source>
        <dbReference type="Proteomes" id="UP001062846"/>
    </source>
</evidence>
<proteinExistence type="predicted"/>
<comment type="caution">
    <text evidence="1">The sequence shown here is derived from an EMBL/GenBank/DDBJ whole genome shotgun (WGS) entry which is preliminary data.</text>
</comment>
<keyword evidence="2" id="KW-1185">Reference proteome</keyword>
<reference evidence="1" key="1">
    <citation type="submission" date="2022-02" db="EMBL/GenBank/DDBJ databases">
        <title>Plant Genome Project.</title>
        <authorList>
            <person name="Zhang R.-G."/>
        </authorList>
    </citation>
    <scope>NUCLEOTIDE SEQUENCE</scope>
    <source>
        <strain evidence="1">AT1</strain>
    </source>
</reference>
<dbReference type="EMBL" id="CM046391">
    <property type="protein sequence ID" value="KAI8558424.1"/>
    <property type="molecule type" value="Genomic_DNA"/>
</dbReference>
<dbReference type="Proteomes" id="UP001062846">
    <property type="component" value="Chromosome 4"/>
</dbReference>
<protein>
    <submittedName>
        <fullName evidence="1">Uncharacterized protein</fullName>
    </submittedName>
</protein>
<sequence>MLFDMASESISEIMLPPTLAADQNRKSLSIHVFGESLAVSCTGERDGGAGSIWLMKEYGVTESWTKLFSSKLVGMPNKTLGFRKNGEVLLASANSLASYAPGTITLAKTGIIGTTNAFSVDPFMETLLSVE</sequence>
<evidence type="ECO:0000313" key="1">
    <source>
        <dbReference type="EMBL" id="KAI8558424.1"/>
    </source>
</evidence>
<name>A0ACC0NZT5_RHOML</name>
<gene>
    <name evidence="1" type="ORF">RHMOL_Rhmol04G0092100</name>
</gene>
<accession>A0ACC0NZT5</accession>